<reference evidence="2" key="1">
    <citation type="journal article" date="2023" name="G3 (Bethesda)">
        <title>Whole genome assembly and annotation of the endangered Caribbean coral Acropora cervicornis.</title>
        <authorList>
            <person name="Selwyn J.D."/>
            <person name="Vollmer S.V."/>
        </authorList>
    </citation>
    <scope>NUCLEOTIDE SEQUENCE</scope>
    <source>
        <strain evidence="2">K2</strain>
    </source>
</reference>
<reference evidence="2" key="2">
    <citation type="journal article" date="2023" name="Science">
        <title>Genomic signatures of disease resistance in endangered staghorn corals.</title>
        <authorList>
            <person name="Vollmer S.V."/>
            <person name="Selwyn J.D."/>
            <person name="Despard B.A."/>
            <person name="Roesel C.L."/>
        </authorList>
    </citation>
    <scope>NUCLEOTIDE SEQUENCE</scope>
    <source>
        <strain evidence="2">K2</strain>
    </source>
</reference>
<dbReference type="Proteomes" id="UP001249851">
    <property type="component" value="Unassembled WGS sequence"/>
</dbReference>
<evidence type="ECO:0000313" key="3">
    <source>
        <dbReference type="Proteomes" id="UP001249851"/>
    </source>
</evidence>
<evidence type="ECO:0000256" key="1">
    <source>
        <dbReference type="SAM" id="MobiDB-lite"/>
    </source>
</evidence>
<proteinExistence type="predicted"/>
<dbReference type="PANTHER" id="PTHR33153:SF3">
    <property type="entry name" value="TRAFFICKING PROTEIN PARTICLE COMPLEX SUBUNIT 11 DOMAIN-CONTAINING PROTEIN"/>
    <property type="match status" value="1"/>
</dbReference>
<dbReference type="AlphaFoldDB" id="A0AAD9Q6U5"/>
<accession>A0AAD9Q6U5</accession>
<evidence type="ECO:0000313" key="2">
    <source>
        <dbReference type="EMBL" id="KAK2555779.1"/>
    </source>
</evidence>
<sequence>MFEIEESLRSDQAGAAPNKKKRQCSKRISVRKEKALCPKEIEKASKMHCRGKMCTRTLINKEDILKCRKTYRSLPEEEQRSFLLTFFTFSVYEHKGKRCYSFRVNGKDLCKKAWLNAHSISSTTFHVLLREYENGRTSPEGNRGSKVTIKSSYLKAESWFEDYVDSCADRIPNEDKYCLPTCLTKKEIYLTYADDVRSTGLCRVSRPIFSRMWKARFRNVIIPKVSTSELTNKILVGKKDAVLPAEGFTDINRRTSSQSVESAWL</sequence>
<dbReference type="EMBL" id="JARQWQ010000060">
    <property type="protein sequence ID" value="KAK2555779.1"/>
    <property type="molecule type" value="Genomic_DNA"/>
</dbReference>
<gene>
    <name evidence="2" type="ORF">P5673_022372</name>
</gene>
<feature type="region of interest" description="Disordered" evidence="1">
    <location>
        <begin position="1"/>
        <end position="23"/>
    </location>
</feature>
<comment type="caution">
    <text evidence="2">The sequence shown here is derived from an EMBL/GenBank/DDBJ whole genome shotgun (WGS) entry which is preliminary data.</text>
</comment>
<protein>
    <submittedName>
        <fullName evidence="2">Uncharacterized protein</fullName>
    </submittedName>
</protein>
<keyword evidence="3" id="KW-1185">Reference proteome</keyword>
<organism evidence="2 3">
    <name type="scientific">Acropora cervicornis</name>
    <name type="common">Staghorn coral</name>
    <dbReference type="NCBI Taxonomy" id="6130"/>
    <lineage>
        <taxon>Eukaryota</taxon>
        <taxon>Metazoa</taxon>
        <taxon>Cnidaria</taxon>
        <taxon>Anthozoa</taxon>
        <taxon>Hexacorallia</taxon>
        <taxon>Scleractinia</taxon>
        <taxon>Astrocoeniina</taxon>
        <taxon>Acroporidae</taxon>
        <taxon>Acropora</taxon>
    </lineage>
</organism>
<name>A0AAD9Q6U5_ACRCE</name>
<dbReference type="PANTHER" id="PTHR33153">
    <property type="entry name" value="MYND-TYPE DOMAIN-CONTAINING PROTEIN"/>
    <property type="match status" value="1"/>
</dbReference>